<dbReference type="CDD" id="cd08946">
    <property type="entry name" value="SDR_e"/>
    <property type="match status" value="1"/>
</dbReference>
<dbReference type="EC" id="1.1.1.203" evidence="5"/>
<dbReference type="PANTHER" id="PTHR43103:SF5">
    <property type="entry name" value="4-EPIMERASE, PUTATIVE (AFU_ORTHOLOGUE AFUA_7G00360)-RELATED"/>
    <property type="match status" value="1"/>
</dbReference>
<evidence type="ECO:0000259" key="4">
    <source>
        <dbReference type="Pfam" id="PF01370"/>
    </source>
</evidence>
<dbReference type="PANTHER" id="PTHR43103">
    <property type="entry name" value="NUCLEOSIDE-DIPHOSPHATE-SUGAR EPIMERASE"/>
    <property type="match status" value="1"/>
</dbReference>
<dbReference type="GO" id="GO:0050388">
    <property type="term" value="F:uronate dehydrogenase activity"/>
    <property type="evidence" value="ECO:0007669"/>
    <property type="project" value="UniProtKB-EC"/>
</dbReference>
<keyword evidence="3" id="KW-0520">NAD</keyword>
<accession>A0ABS4KEA6</accession>
<protein>
    <submittedName>
        <fullName evidence="5">Uronate dehydrogenase</fullName>
        <ecNumber evidence="5">1.1.1.203</ecNumber>
    </submittedName>
</protein>
<dbReference type="InterPro" id="IPR036291">
    <property type="entry name" value="NAD(P)-bd_dom_sf"/>
</dbReference>
<keyword evidence="2 5" id="KW-0560">Oxidoreductase</keyword>
<evidence type="ECO:0000256" key="1">
    <source>
        <dbReference type="ARBA" id="ARBA00007637"/>
    </source>
</evidence>
<keyword evidence="6" id="KW-1185">Reference proteome</keyword>
<gene>
    <name evidence="5" type="ORF">J2Z71_001630</name>
</gene>
<sequence>MKILITGSEGAVGRCITPYLAKEHSVIATVYKEEFLNKYNNENIKELILDVESLENCINTIKDVDAVIHLAGIPYPDSSFDDVLNKNMIATYNILEACHINKIKRVIYPSSAYAVEGYPIDKQVETTDNVRPKNFYGVSKCFGEAICSYYGYELGLEIIALRIAAFNKVEIANKKLSVRDLSAYLSKRDLCHLIDRCLVSKMDKPFYILNAISDNTYKRLSLENTKSIIGYKPVDNAFVECDIDLKQ</sequence>
<evidence type="ECO:0000313" key="6">
    <source>
        <dbReference type="Proteomes" id="UP001519306"/>
    </source>
</evidence>
<reference evidence="5 6" key="1">
    <citation type="submission" date="2021-03" db="EMBL/GenBank/DDBJ databases">
        <title>Genomic Encyclopedia of Type Strains, Phase IV (KMG-IV): sequencing the most valuable type-strain genomes for metagenomic binning, comparative biology and taxonomic classification.</title>
        <authorList>
            <person name="Goeker M."/>
        </authorList>
    </citation>
    <scope>NUCLEOTIDE SEQUENCE [LARGE SCALE GENOMIC DNA]</scope>
    <source>
        <strain evidence="5 6">DSM 27563</strain>
    </source>
</reference>
<dbReference type="SUPFAM" id="SSF51735">
    <property type="entry name" value="NAD(P)-binding Rossmann-fold domains"/>
    <property type="match status" value="1"/>
</dbReference>
<name>A0ABS4KEA6_9FIRM</name>
<feature type="domain" description="NAD-dependent epimerase/dehydratase" evidence="4">
    <location>
        <begin position="3"/>
        <end position="163"/>
    </location>
</feature>
<proteinExistence type="inferred from homology"/>
<evidence type="ECO:0000313" key="5">
    <source>
        <dbReference type="EMBL" id="MBP2026075.1"/>
    </source>
</evidence>
<comment type="similarity">
    <text evidence="1">Belongs to the NAD(P)-dependent epimerase/dehydratase family.</text>
</comment>
<dbReference type="EMBL" id="JAGGLJ010000019">
    <property type="protein sequence ID" value="MBP2026075.1"/>
    <property type="molecule type" value="Genomic_DNA"/>
</dbReference>
<evidence type="ECO:0000256" key="2">
    <source>
        <dbReference type="ARBA" id="ARBA00023002"/>
    </source>
</evidence>
<evidence type="ECO:0000256" key="3">
    <source>
        <dbReference type="ARBA" id="ARBA00023027"/>
    </source>
</evidence>
<dbReference type="RefSeq" id="WP_210061948.1">
    <property type="nucleotide sequence ID" value="NZ_JAGGLJ010000019.1"/>
</dbReference>
<dbReference type="Pfam" id="PF01370">
    <property type="entry name" value="Epimerase"/>
    <property type="match status" value="1"/>
</dbReference>
<dbReference type="Gene3D" id="3.40.50.720">
    <property type="entry name" value="NAD(P)-binding Rossmann-like Domain"/>
    <property type="match status" value="1"/>
</dbReference>
<organism evidence="5 6">
    <name type="scientific">Peptoniphilus stercorisuis</name>
    <dbReference type="NCBI Taxonomy" id="1436965"/>
    <lineage>
        <taxon>Bacteria</taxon>
        <taxon>Bacillati</taxon>
        <taxon>Bacillota</taxon>
        <taxon>Tissierellia</taxon>
        <taxon>Tissierellales</taxon>
        <taxon>Peptoniphilaceae</taxon>
        <taxon>Peptoniphilus</taxon>
    </lineage>
</organism>
<dbReference type="InterPro" id="IPR001509">
    <property type="entry name" value="Epimerase_deHydtase"/>
</dbReference>
<comment type="caution">
    <text evidence="5">The sequence shown here is derived from an EMBL/GenBank/DDBJ whole genome shotgun (WGS) entry which is preliminary data.</text>
</comment>
<dbReference type="Proteomes" id="UP001519306">
    <property type="component" value="Unassembled WGS sequence"/>
</dbReference>